<dbReference type="GO" id="GO:0007165">
    <property type="term" value="P:signal transduction"/>
    <property type="evidence" value="ECO:0007669"/>
    <property type="project" value="InterPro"/>
</dbReference>
<evidence type="ECO:0000259" key="3">
    <source>
        <dbReference type="PROSITE" id="PS50017"/>
    </source>
</evidence>
<organism evidence="4 5">
    <name type="scientific">Sphaeramia orbicularis</name>
    <name type="common">orbiculate cardinalfish</name>
    <dbReference type="NCBI Taxonomy" id="375764"/>
    <lineage>
        <taxon>Eukaryota</taxon>
        <taxon>Metazoa</taxon>
        <taxon>Chordata</taxon>
        <taxon>Craniata</taxon>
        <taxon>Vertebrata</taxon>
        <taxon>Euteleostomi</taxon>
        <taxon>Actinopterygii</taxon>
        <taxon>Neopterygii</taxon>
        <taxon>Teleostei</taxon>
        <taxon>Neoteleostei</taxon>
        <taxon>Acanthomorphata</taxon>
        <taxon>Gobiaria</taxon>
        <taxon>Kurtiformes</taxon>
        <taxon>Apogonoidei</taxon>
        <taxon>Apogonidae</taxon>
        <taxon>Apogoninae</taxon>
        <taxon>Sphaeramia</taxon>
    </lineage>
</organism>
<protein>
    <submittedName>
        <fullName evidence="4">Ankyrin 2</fullName>
    </submittedName>
</protein>
<keyword evidence="5" id="KW-1185">Reference proteome</keyword>
<reference evidence="4" key="2">
    <citation type="submission" date="2025-08" db="UniProtKB">
        <authorList>
            <consortium name="Ensembl"/>
        </authorList>
    </citation>
    <scope>IDENTIFICATION</scope>
</reference>
<evidence type="ECO:0000256" key="1">
    <source>
        <dbReference type="ARBA" id="ARBA00022737"/>
    </source>
</evidence>
<dbReference type="PANTHER" id="PTHR24123">
    <property type="entry name" value="ANKYRIN REPEAT-CONTAINING"/>
    <property type="match status" value="1"/>
</dbReference>
<dbReference type="FunFam" id="1.10.533.10:FF:000002">
    <property type="entry name" value="Ankyrin-3 isoform 2"/>
    <property type="match status" value="1"/>
</dbReference>
<dbReference type="SUPFAM" id="SSF47986">
    <property type="entry name" value="DEATH domain"/>
    <property type="match status" value="1"/>
</dbReference>
<accession>A0A673B168</accession>
<keyword evidence="1" id="KW-0677">Repeat</keyword>
<dbReference type="SMART" id="SM00005">
    <property type="entry name" value="DEATH"/>
    <property type="match status" value="1"/>
</dbReference>
<dbReference type="PROSITE" id="PS50017">
    <property type="entry name" value="DEATH_DOMAIN"/>
    <property type="match status" value="1"/>
</dbReference>
<feature type="domain" description="Death" evidence="3">
    <location>
        <begin position="18"/>
        <end position="102"/>
    </location>
</feature>
<reference evidence="4" key="1">
    <citation type="submission" date="2019-06" db="EMBL/GenBank/DDBJ databases">
        <authorList>
            <consortium name="Wellcome Sanger Institute Data Sharing"/>
        </authorList>
    </citation>
    <scope>NUCLEOTIDE SEQUENCE [LARGE SCALE GENOMIC DNA]</scope>
</reference>
<dbReference type="Ensembl" id="ENSSORT00005036525.1">
    <property type="protein sequence ID" value="ENSSORP00005035575.1"/>
    <property type="gene ID" value="ENSSORG00005016696.1"/>
</dbReference>
<dbReference type="InterPro" id="IPR011029">
    <property type="entry name" value="DEATH-like_dom_sf"/>
</dbReference>
<dbReference type="AlphaFoldDB" id="A0A673B168"/>
<dbReference type="PANTHER" id="PTHR24123:SF49">
    <property type="entry name" value="ANKYRIN-2-LIKE ISOFORM X1"/>
    <property type="match status" value="1"/>
</dbReference>
<dbReference type="Pfam" id="PF00531">
    <property type="entry name" value="Death"/>
    <property type="match status" value="1"/>
</dbReference>
<sequence>ITIPFFFSTYPQDEAERKEQRLAIIADHLGFSWTELARELDFSEEKINLIRIENPNSLQDQSHALLKLWAEQEGPQAAETTLIRRLTKINRMDIVHLIETKIIKDGNRIVSNTNCLTSLLMFILMFHC</sequence>
<name>A0A673B168_9TELE</name>
<reference evidence="4" key="3">
    <citation type="submission" date="2025-09" db="UniProtKB">
        <authorList>
            <consortium name="Ensembl"/>
        </authorList>
    </citation>
    <scope>IDENTIFICATION</scope>
</reference>
<dbReference type="InterPro" id="IPR051165">
    <property type="entry name" value="Multifunctional_ANK_Repeat"/>
</dbReference>
<dbReference type="InterPro" id="IPR000488">
    <property type="entry name" value="Death_dom"/>
</dbReference>
<proteinExistence type="predicted"/>
<dbReference type="Proteomes" id="UP000472271">
    <property type="component" value="Chromosome 18"/>
</dbReference>
<keyword evidence="2" id="KW-0040">ANK repeat</keyword>
<evidence type="ECO:0000313" key="5">
    <source>
        <dbReference type="Proteomes" id="UP000472271"/>
    </source>
</evidence>
<evidence type="ECO:0000313" key="4">
    <source>
        <dbReference type="Ensembl" id="ENSSORP00005035575.1"/>
    </source>
</evidence>
<dbReference type="Gene3D" id="1.10.533.10">
    <property type="entry name" value="Death Domain, Fas"/>
    <property type="match status" value="1"/>
</dbReference>
<gene>
    <name evidence="4" type="primary">ank2b</name>
</gene>
<evidence type="ECO:0000256" key="2">
    <source>
        <dbReference type="ARBA" id="ARBA00023043"/>
    </source>
</evidence>